<proteinExistence type="predicted"/>
<dbReference type="InterPro" id="IPR051319">
    <property type="entry name" value="Oligoribo/pAp-PDE_c-di-AMP_PDE"/>
</dbReference>
<dbReference type="PANTHER" id="PTHR47618:SF1">
    <property type="entry name" value="BIFUNCTIONAL OLIGORIBONUCLEASE AND PAP PHOSPHATASE NRNA"/>
    <property type="match status" value="1"/>
</dbReference>
<reference evidence="3 4" key="1">
    <citation type="submission" date="2016-11" db="EMBL/GenBank/DDBJ databases">
        <authorList>
            <person name="Manzoor S."/>
        </authorList>
    </citation>
    <scope>NUCLEOTIDE SEQUENCE [LARGE SCALE GENOMIC DNA]</scope>
    <source>
        <strain evidence="3">Clostridium ultunense strain Esp</strain>
    </source>
</reference>
<dbReference type="SUPFAM" id="SSF64182">
    <property type="entry name" value="DHH phosphoesterases"/>
    <property type="match status" value="1"/>
</dbReference>
<dbReference type="AlphaFoldDB" id="A0A1M4PNM7"/>
<dbReference type="InterPro" id="IPR003156">
    <property type="entry name" value="DHHA1_dom"/>
</dbReference>
<dbReference type="EMBL" id="LT669839">
    <property type="protein sequence ID" value="SHD77061.1"/>
    <property type="molecule type" value="Genomic_DNA"/>
</dbReference>
<dbReference type="Proteomes" id="UP000245423">
    <property type="component" value="Chromosome 1"/>
</dbReference>
<gene>
    <name evidence="3" type="ORF">CUESP1_1698</name>
</gene>
<accession>A0A1M4PNM7</accession>
<evidence type="ECO:0000259" key="1">
    <source>
        <dbReference type="Pfam" id="PF01368"/>
    </source>
</evidence>
<protein>
    <submittedName>
        <fullName evidence="3">DHH family/DHHA1 domain protein</fullName>
    </submittedName>
</protein>
<evidence type="ECO:0000313" key="3">
    <source>
        <dbReference type="EMBL" id="SHD77061.1"/>
    </source>
</evidence>
<dbReference type="Gene3D" id="3.10.310.30">
    <property type="match status" value="1"/>
</dbReference>
<feature type="domain" description="DHHA1" evidence="2">
    <location>
        <begin position="245"/>
        <end position="315"/>
    </location>
</feature>
<dbReference type="Pfam" id="PF02272">
    <property type="entry name" value="DHHA1"/>
    <property type="match status" value="1"/>
</dbReference>
<name>A0A1M4PNM7_9FIRM</name>
<feature type="domain" description="DDH" evidence="1">
    <location>
        <begin position="29"/>
        <end position="169"/>
    </location>
</feature>
<dbReference type="Gene3D" id="3.90.1640.10">
    <property type="entry name" value="inorganic pyrophosphatase (n-terminal core)"/>
    <property type="match status" value="1"/>
</dbReference>
<dbReference type="InterPro" id="IPR001667">
    <property type="entry name" value="DDH_dom"/>
</dbReference>
<organism evidence="3 4">
    <name type="scientific">[Clostridium] ultunense Esp</name>
    <dbReference type="NCBI Taxonomy" id="1288971"/>
    <lineage>
        <taxon>Bacteria</taxon>
        <taxon>Bacillati</taxon>
        <taxon>Bacillota</taxon>
        <taxon>Tissierellia</taxon>
        <taxon>Tissierellales</taxon>
        <taxon>Tepidimicrobiaceae</taxon>
        <taxon>Schnuerera</taxon>
    </lineage>
</organism>
<dbReference type="Pfam" id="PF01368">
    <property type="entry name" value="DHH"/>
    <property type="match status" value="1"/>
</dbReference>
<evidence type="ECO:0000313" key="4">
    <source>
        <dbReference type="Proteomes" id="UP000245423"/>
    </source>
</evidence>
<dbReference type="PANTHER" id="PTHR47618">
    <property type="entry name" value="BIFUNCTIONAL OLIGORIBONUCLEASE AND PAP PHOSPHATASE NRNA"/>
    <property type="match status" value="1"/>
</dbReference>
<dbReference type="GO" id="GO:0003676">
    <property type="term" value="F:nucleic acid binding"/>
    <property type="evidence" value="ECO:0007669"/>
    <property type="project" value="InterPro"/>
</dbReference>
<dbReference type="InterPro" id="IPR038763">
    <property type="entry name" value="DHH_sf"/>
</dbReference>
<evidence type="ECO:0000259" key="2">
    <source>
        <dbReference type="Pfam" id="PF02272"/>
    </source>
</evidence>
<sequence>MRIKEEIGMNNSTGILMVEAIELIKRYDNIYLVSHVQPDGDNIGSTLALAKAIEKFKGGIKVIKVDDIPSDYQFLPGIDMIKNYDINEPIDLLISLDSSDLNRLGLGKEFARKAKRVINIDHHITNDNFGDINIVSPSSAATGEIVYEFIKKMAVDIDKDIATCLYTAISTDTGSFIYSNTTYKTHLIVAELLKVGIDVETININLYQNRSMARTKLFIDSMNSLETYLEGKVGVIAVTQEMLKAYDAKMEDTEGLISFVRGIDSIEVACLLKEIDKNEVKVSLRSKKRIDVSRICNKFNGGGHIRAAGCTINERLPVTKDIILEEILMNFR</sequence>
<keyword evidence="4" id="KW-1185">Reference proteome</keyword>